<dbReference type="InterPro" id="IPR050248">
    <property type="entry name" value="Polysacc_deacetylase_ArnD"/>
</dbReference>
<keyword evidence="3" id="KW-1185">Reference proteome</keyword>
<dbReference type="Gene3D" id="3.20.20.370">
    <property type="entry name" value="Glycoside hydrolase/deacetylase"/>
    <property type="match status" value="1"/>
</dbReference>
<dbReference type="GO" id="GO:0016810">
    <property type="term" value="F:hydrolase activity, acting on carbon-nitrogen (but not peptide) bonds"/>
    <property type="evidence" value="ECO:0007669"/>
    <property type="project" value="InterPro"/>
</dbReference>
<dbReference type="Proteomes" id="UP000315711">
    <property type="component" value="Unassembled WGS sequence"/>
</dbReference>
<protein>
    <submittedName>
        <fullName evidence="2">Polysaccharide deacetylase family sporulation protein PdaB</fullName>
    </submittedName>
</protein>
<dbReference type="RefSeq" id="WP_144451579.1">
    <property type="nucleotide sequence ID" value="NZ_VLKZ01000012.1"/>
</dbReference>
<comment type="caution">
    <text evidence="2">The sequence shown here is derived from an EMBL/GenBank/DDBJ whole genome shotgun (WGS) entry which is preliminary data.</text>
</comment>
<gene>
    <name evidence="2" type="ORF">IQ10_03393</name>
</gene>
<dbReference type="EMBL" id="VLKZ01000012">
    <property type="protein sequence ID" value="TWI53663.1"/>
    <property type="molecule type" value="Genomic_DNA"/>
</dbReference>
<dbReference type="InterPro" id="IPR014132">
    <property type="entry name" value="PdaB-like"/>
</dbReference>
<dbReference type="GO" id="GO:0016020">
    <property type="term" value="C:membrane"/>
    <property type="evidence" value="ECO:0007669"/>
    <property type="project" value="TreeGrafter"/>
</dbReference>
<dbReference type="AlphaFoldDB" id="A0A562QAB3"/>
<dbReference type="OrthoDB" id="9806342at2"/>
<name>A0A562QAB3_9BACI</name>
<dbReference type="SUPFAM" id="SSF88713">
    <property type="entry name" value="Glycoside hydrolase/deacetylase"/>
    <property type="match status" value="1"/>
</dbReference>
<feature type="domain" description="NodB homology" evidence="1">
    <location>
        <begin position="56"/>
        <end position="236"/>
    </location>
</feature>
<dbReference type="PANTHER" id="PTHR10587">
    <property type="entry name" value="GLYCOSYL TRANSFERASE-RELATED"/>
    <property type="match status" value="1"/>
</dbReference>
<dbReference type="PANTHER" id="PTHR10587:SF128">
    <property type="entry name" value="POLYSACCHARIDE DEACETYLASE PDAB-RELATED"/>
    <property type="match status" value="1"/>
</dbReference>
<evidence type="ECO:0000259" key="1">
    <source>
        <dbReference type="PROSITE" id="PS51677"/>
    </source>
</evidence>
<organism evidence="2 3">
    <name type="scientific">Halalkalibacter nanhaiisediminis</name>
    <dbReference type="NCBI Taxonomy" id="688079"/>
    <lineage>
        <taxon>Bacteria</taxon>
        <taxon>Bacillati</taxon>
        <taxon>Bacillota</taxon>
        <taxon>Bacilli</taxon>
        <taxon>Bacillales</taxon>
        <taxon>Bacillaceae</taxon>
        <taxon>Halalkalibacter</taxon>
    </lineage>
</organism>
<dbReference type="Pfam" id="PF01522">
    <property type="entry name" value="Polysacc_deac_1"/>
    <property type="match status" value="1"/>
</dbReference>
<evidence type="ECO:0000313" key="3">
    <source>
        <dbReference type="Proteomes" id="UP000315711"/>
    </source>
</evidence>
<proteinExistence type="predicted"/>
<dbReference type="NCBIfam" id="TIGR02764">
    <property type="entry name" value="spore_ybaN_pdaB"/>
    <property type="match status" value="1"/>
</dbReference>
<sequence>MKFIWVFHAKQIKQLSLIIMAAFFTAGLLYAERTQLAVFSTPDGPQAFYKAETNDKDIAITFNISWGENRVLPILDVLEQKKVEHATFFVSATWAERYPDLVKEIQERGHTIGSHGYQYKDYTSWEDEKVRKDINRSGQVLSELIGERPTLLRPPNGSFNARTLQIAEAQGYSIVHWSIDSKDYQNPGVDAIVNAVVPLTSSGDVLLFHASDSVTQTHKALPIIIDQLRAKGFTFSSVDDLIASTKSTNKEIK</sequence>
<dbReference type="PROSITE" id="PS51677">
    <property type="entry name" value="NODB"/>
    <property type="match status" value="1"/>
</dbReference>
<dbReference type="InterPro" id="IPR002509">
    <property type="entry name" value="NODB_dom"/>
</dbReference>
<dbReference type="InterPro" id="IPR011330">
    <property type="entry name" value="Glyco_hydro/deAcase_b/a-brl"/>
</dbReference>
<reference evidence="2 3" key="1">
    <citation type="journal article" date="2015" name="Stand. Genomic Sci.">
        <title>Genomic Encyclopedia of Bacterial and Archaeal Type Strains, Phase III: the genomes of soil and plant-associated and newly described type strains.</title>
        <authorList>
            <person name="Whitman W.B."/>
            <person name="Woyke T."/>
            <person name="Klenk H.P."/>
            <person name="Zhou Y."/>
            <person name="Lilburn T.G."/>
            <person name="Beck B.J."/>
            <person name="De Vos P."/>
            <person name="Vandamme P."/>
            <person name="Eisen J.A."/>
            <person name="Garrity G."/>
            <person name="Hugenholtz P."/>
            <person name="Kyrpides N.C."/>
        </authorList>
    </citation>
    <scope>NUCLEOTIDE SEQUENCE [LARGE SCALE GENOMIC DNA]</scope>
    <source>
        <strain evidence="2 3">CGMCC 1.10116</strain>
    </source>
</reference>
<accession>A0A562QAB3</accession>
<evidence type="ECO:0000313" key="2">
    <source>
        <dbReference type="EMBL" id="TWI53663.1"/>
    </source>
</evidence>
<dbReference type="GO" id="GO:0005975">
    <property type="term" value="P:carbohydrate metabolic process"/>
    <property type="evidence" value="ECO:0007669"/>
    <property type="project" value="InterPro"/>
</dbReference>